<dbReference type="GeneID" id="58722879"/>
<evidence type="ECO:0000313" key="1">
    <source>
        <dbReference type="EMBL" id="MBC1305174.1"/>
    </source>
</evidence>
<dbReference type="Proteomes" id="UP000570851">
    <property type="component" value="Unassembled WGS sequence"/>
</dbReference>
<reference evidence="1 2" key="1">
    <citation type="submission" date="2019-11" db="EMBL/GenBank/DDBJ databases">
        <title>Comparison of genomes from free-living endosymbiotic cyanobacteria isolated from Azolla.</title>
        <authorList>
            <person name="Thiel T."/>
            <person name="Pratte B."/>
        </authorList>
    </citation>
    <scope>NUCLEOTIDE SEQUENCE [LARGE SCALE GENOMIC DNA]</scope>
    <source>
        <strain evidence="1 2">N2B</strain>
    </source>
</reference>
<organism evidence="1 2">
    <name type="scientific">Trichormus variabilis N2B</name>
    <dbReference type="NCBI Taxonomy" id="2681315"/>
    <lineage>
        <taxon>Bacteria</taxon>
        <taxon>Bacillati</taxon>
        <taxon>Cyanobacteriota</taxon>
        <taxon>Cyanophyceae</taxon>
        <taxon>Nostocales</taxon>
        <taxon>Nostocaceae</taxon>
        <taxon>Trichormus</taxon>
    </lineage>
</organism>
<evidence type="ECO:0000313" key="2">
    <source>
        <dbReference type="Proteomes" id="UP000570851"/>
    </source>
</evidence>
<comment type="caution">
    <text evidence="1">The sequence shown here is derived from an EMBL/GenBank/DDBJ whole genome shotgun (WGS) entry which is preliminary data.</text>
</comment>
<protein>
    <submittedName>
        <fullName evidence="1">Helix-turn-helix domain-containing protein</fullName>
    </submittedName>
</protein>
<name>A0ABR6SFI1_ANAVA</name>
<keyword evidence="2" id="KW-1185">Reference proteome</keyword>
<gene>
    <name evidence="1" type="ORF">GNE12_25015</name>
</gene>
<dbReference type="RefSeq" id="WP_011317120.1">
    <property type="nucleotide sequence ID" value="NZ_JACKZP010000168.1"/>
</dbReference>
<dbReference type="EMBL" id="JACKZP010000168">
    <property type="protein sequence ID" value="MBC1305174.1"/>
    <property type="molecule type" value="Genomic_DNA"/>
</dbReference>
<dbReference type="Pfam" id="PF13551">
    <property type="entry name" value="HTH_29"/>
    <property type="match status" value="1"/>
</dbReference>
<proteinExistence type="predicted"/>
<accession>A0ABR6SFI1</accession>
<sequence>MSRKPISLALKAEQKDELEFARDHDSRPYIRERAAGLLKIADGESGLQVATTGLLKPRDPDTVYGWVKRYQREGIAGLMIRSGRGRKPAFFPSV</sequence>